<proteinExistence type="predicted"/>
<organism evidence="1">
    <name type="scientific">Ixodes ricinus</name>
    <name type="common">Common tick</name>
    <name type="synonym">Acarus ricinus</name>
    <dbReference type="NCBI Taxonomy" id="34613"/>
    <lineage>
        <taxon>Eukaryota</taxon>
        <taxon>Metazoa</taxon>
        <taxon>Ecdysozoa</taxon>
        <taxon>Arthropoda</taxon>
        <taxon>Chelicerata</taxon>
        <taxon>Arachnida</taxon>
        <taxon>Acari</taxon>
        <taxon>Parasitiformes</taxon>
        <taxon>Ixodida</taxon>
        <taxon>Ixodoidea</taxon>
        <taxon>Ixodidae</taxon>
        <taxon>Ixodinae</taxon>
        <taxon>Ixodes</taxon>
    </lineage>
</organism>
<dbReference type="AlphaFoldDB" id="A0A6B0U267"/>
<accession>A0A6B0U267</accession>
<evidence type="ECO:0000313" key="1">
    <source>
        <dbReference type="EMBL" id="MXU86609.1"/>
    </source>
</evidence>
<dbReference type="EMBL" id="GIFC01004526">
    <property type="protein sequence ID" value="MXU86609.1"/>
    <property type="molecule type" value="Transcribed_RNA"/>
</dbReference>
<sequence>MLTFQVRYLCACWTEQFSSRSFWELIFGHIFLILSGADATTCMSYLDPILLQVVNYRSDMIRRPAVSYHCRSACLISSSFIMSAQALCYIEH</sequence>
<protein>
    <submittedName>
        <fullName evidence="1">Putative secreted protein</fullName>
    </submittedName>
</protein>
<name>A0A6B0U267_IXORI</name>
<reference evidence="1" key="1">
    <citation type="submission" date="2019-12" db="EMBL/GenBank/DDBJ databases">
        <title>An insight into the sialome of adult female Ixodes ricinus ticks feeding for 6 days.</title>
        <authorList>
            <person name="Perner J."/>
            <person name="Ribeiro J.M.C."/>
        </authorList>
    </citation>
    <scope>NUCLEOTIDE SEQUENCE</scope>
    <source>
        <strain evidence="1">Semi-engorged</strain>
        <tissue evidence="1">Salivary glands</tissue>
    </source>
</reference>